<dbReference type="Proteomes" id="UP000719412">
    <property type="component" value="Unassembled WGS sequence"/>
</dbReference>
<dbReference type="AlphaFoldDB" id="A0A8J6HW00"/>
<feature type="region of interest" description="Disordered" evidence="1">
    <location>
        <begin position="93"/>
        <end position="136"/>
    </location>
</feature>
<feature type="compositionally biased region" description="Polar residues" evidence="1">
    <location>
        <begin position="109"/>
        <end position="134"/>
    </location>
</feature>
<feature type="transmembrane region" description="Helical" evidence="2">
    <location>
        <begin position="305"/>
        <end position="328"/>
    </location>
</feature>
<evidence type="ECO:0000313" key="4">
    <source>
        <dbReference type="Proteomes" id="UP000719412"/>
    </source>
</evidence>
<accession>A0A8J6HW00</accession>
<keyword evidence="2" id="KW-0812">Transmembrane</keyword>
<evidence type="ECO:0000313" key="3">
    <source>
        <dbReference type="EMBL" id="KAH0821307.1"/>
    </source>
</evidence>
<evidence type="ECO:0000256" key="2">
    <source>
        <dbReference type="SAM" id="Phobius"/>
    </source>
</evidence>
<name>A0A8J6HW00_TENMO</name>
<gene>
    <name evidence="3" type="ORF">GEV33_001484</name>
</gene>
<reference evidence="3" key="2">
    <citation type="submission" date="2021-08" db="EMBL/GenBank/DDBJ databases">
        <authorList>
            <person name="Eriksson T."/>
        </authorList>
    </citation>
    <scope>NUCLEOTIDE SEQUENCE</scope>
    <source>
        <strain evidence="3">Stoneville</strain>
        <tissue evidence="3">Whole head</tissue>
    </source>
</reference>
<keyword evidence="2" id="KW-1133">Transmembrane helix</keyword>
<comment type="caution">
    <text evidence="3">The sequence shown here is derived from an EMBL/GenBank/DDBJ whole genome shotgun (WGS) entry which is preliminary data.</text>
</comment>
<sequence length="415" mass="46046">MVVESSTTDDNTTTNKGVNVHSESLPVRVHRYVDTETSSSTNAASRSLADIRNEIQNVLDLMGPSTPNISCAYNMSSDADNETSVMSVVDVMGRQKRKSGSSSQRGRSIPTTVEISSSSERQSTYVPQPNSPTKDSLVADVGTLSTPDNFDTFEDTGHSCCDHCHFSTAPECLCMVRYVNQTSVPVVPSRTCDVEGIPKPTCSTVATNTIRNPIEKYKTTKDSSLRKGPDWSCTCKGKKNLTNESITQEQNNIQKNIYFDSDGNARVDYYYFDHGNAQYFHTTDTPPVMKCEILAEKTERYTTRFWAEFFASIHIGVAFLTILILILASSSQRYIPGLRPRSLRRRRPPSSACEPTTHFHTLLMSPSYLGTGITSQPFIKQTYDLCIWLPAPAIPTGCARSRPSHVISQRCPTRT</sequence>
<keyword evidence="4" id="KW-1185">Reference proteome</keyword>
<protein>
    <submittedName>
        <fullName evidence="3">Uncharacterized protein</fullName>
    </submittedName>
</protein>
<reference evidence="3" key="1">
    <citation type="journal article" date="2020" name="J Insects Food Feed">
        <title>The yellow mealworm (Tenebrio molitor) genome: a resource for the emerging insects as food and feed industry.</title>
        <authorList>
            <person name="Eriksson T."/>
            <person name="Andere A."/>
            <person name="Kelstrup H."/>
            <person name="Emery V."/>
            <person name="Picard C."/>
        </authorList>
    </citation>
    <scope>NUCLEOTIDE SEQUENCE</scope>
    <source>
        <strain evidence="3">Stoneville</strain>
        <tissue evidence="3">Whole head</tissue>
    </source>
</reference>
<proteinExistence type="predicted"/>
<keyword evidence="2" id="KW-0472">Membrane</keyword>
<dbReference type="EMBL" id="JABDTM020008450">
    <property type="protein sequence ID" value="KAH0821307.1"/>
    <property type="molecule type" value="Genomic_DNA"/>
</dbReference>
<organism evidence="3 4">
    <name type="scientific">Tenebrio molitor</name>
    <name type="common">Yellow mealworm beetle</name>
    <dbReference type="NCBI Taxonomy" id="7067"/>
    <lineage>
        <taxon>Eukaryota</taxon>
        <taxon>Metazoa</taxon>
        <taxon>Ecdysozoa</taxon>
        <taxon>Arthropoda</taxon>
        <taxon>Hexapoda</taxon>
        <taxon>Insecta</taxon>
        <taxon>Pterygota</taxon>
        <taxon>Neoptera</taxon>
        <taxon>Endopterygota</taxon>
        <taxon>Coleoptera</taxon>
        <taxon>Polyphaga</taxon>
        <taxon>Cucujiformia</taxon>
        <taxon>Tenebrionidae</taxon>
        <taxon>Tenebrio</taxon>
    </lineage>
</organism>
<evidence type="ECO:0000256" key="1">
    <source>
        <dbReference type="SAM" id="MobiDB-lite"/>
    </source>
</evidence>